<feature type="domain" description="Glycosyltransferase 2-like" evidence="8">
    <location>
        <begin position="3"/>
        <end position="155"/>
    </location>
</feature>
<dbReference type="FunFam" id="3.90.550.10:FF:000170">
    <property type="entry name" value="Dolichol-phosphate mannosyltransferase"/>
    <property type="match status" value="1"/>
</dbReference>
<keyword evidence="5" id="KW-0448">Lipopolysaccharide biosynthesis</keyword>
<keyword evidence="10" id="KW-1185">Reference proteome</keyword>
<accession>A0AAE2ZPS8</accession>
<dbReference type="PANTHER" id="PTHR48090:SF3">
    <property type="entry name" value="UNDECAPRENYL-PHOSPHATE 4-DEOXY-4-FORMAMIDO-L-ARABINOSE TRANSFERASE"/>
    <property type="match status" value="1"/>
</dbReference>
<dbReference type="EMBL" id="JAICBX010000002">
    <property type="protein sequence ID" value="MBW8637367.1"/>
    <property type="molecule type" value="Genomic_DNA"/>
</dbReference>
<dbReference type="RefSeq" id="WP_220228076.1">
    <property type="nucleotide sequence ID" value="NZ_JAICBX010000002.1"/>
</dbReference>
<dbReference type="Pfam" id="PF00535">
    <property type="entry name" value="Glycos_transf_2"/>
    <property type="match status" value="1"/>
</dbReference>
<dbReference type="Proteomes" id="UP001196509">
    <property type="component" value="Unassembled WGS sequence"/>
</dbReference>
<dbReference type="GO" id="GO:0005886">
    <property type="term" value="C:plasma membrane"/>
    <property type="evidence" value="ECO:0007669"/>
    <property type="project" value="TreeGrafter"/>
</dbReference>
<organism evidence="9 10">
    <name type="scientific">Flavimaribacter sediminis</name>
    <dbReference type="NCBI Taxonomy" id="2865987"/>
    <lineage>
        <taxon>Bacteria</taxon>
        <taxon>Pseudomonadati</taxon>
        <taxon>Pseudomonadota</taxon>
        <taxon>Alphaproteobacteria</taxon>
        <taxon>Hyphomicrobiales</taxon>
        <taxon>Rhizobiaceae</taxon>
        <taxon>Flavimaribacter</taxon>
    </lineage>
</organism>
<dbReference type="PANTHER" id="PTHR48090">
    <property type="entry name" value="UNDECAPRENYL-PHOSPHATE 4-DEOXY-4-FORMAMIDO-L-ARABINOSE TRANSFERASE-RELATED"/>
    <property type="match status" value="1"/>
</dbReference>
<dbReference type="Gene3D" id="3.90.550.10">
    <property type="entry name" value="Spore Coat Polysaccharide Biosynthesis Protein SpsA, Chain A"/>
    <property type="match status" value="1"/>
</dbReference>
<sequence length="240" mass="26914">MISIVIPCKNEAENIPPLLDEIEQHMAGRSFEVIVVDDGSTDDTATVLAEEHARRPFPLRHVRHRESVGQSLSLRSGVLAADGAIVATIDGDGQNDPQYIPQLVDRLVEAGPGVGIACGQRVKRKDTKLKQLSSRFANWLRGSILGDKTRDSGCGLKVLHTETFRRLPFFNGTHRFLPALVIQEGYDVVAMDVVDRPRRFGKSNYGILDRGLRGAMDLFGVWWLKRRRRQMPVAEEVRYD</sequence>
<dbReference type="SUPFAM" id="SSF53448">
    <property type="entry name" value="Nucleotide-diphospho-sugar transferases"/>
    <property type="match status" value="1"/>
</dbReference>
<evidence type="ECO:0000256" key="5">
    <source>
        <dbReference type="ARBA" id="ARBA00022985"/>
    </source>
</evidence>
<keyword evidence="4" id="KW-0812">Transmembrane</keyword>
<dbReference type="InterPro" id="IPR001173">
    <property type="entry name" value="Glyco_trans_2-like"/>
</dbReference>
<evidence type="ECO:0000256" key="1">
    <source>
        <dbReference type="ARBA" id="ARBA00022475"/>
    </source>
</evidence>
<evidence type="ECO:0000256" key="4">
    <source>
        <dbReference type="ARBA" id="ARBA00022692"/>
    </source>
</evidence>
<keyword evidence="3" id="KW-0808">Transferase</keyword>
<dbReference type="CDD" id="cd04179">
    <property type="entry name" value="DPM_DPG-synthase_like"/>
    <property type="match status" value="1"/>
</dbReference>
<evidence type="ECO:0000256" key="6">
    <source>
        <dbReference type="ARBA" id="ARBA00022989"/>
    </source>
</evidence>
<proteinExistence type="predicted"/>
<dbReference type="AlphaFoldDB" id="A0AAE2ZPS8"/>
<keyword evidence="2" id="KW-0328">Glycosyltransferase</keyword>
<comment type="caution">
    <text evidence="9">The sequence shown here is derived from an EMBL/GenBank/DDBJ whole genome shotgun (WGS) entry which is preliminary data.</text>
</comment>
<evidence type="ECO:0000256" key="2">
    <source>
        <dbReference type="ARBA" id="ARBA00022676"/>
    </source>
</evidence>
<keyword evidence="1" id="KW-1003">Cell membrane</keyword>
<dbReference type="GO" id="GO:0009103">
    <property type="term" value="P:lipopolysaccharide biosynthetic process"/>
    <property type="evidence" value="ECO:0007669"/>
    <property type="project" value="UniProtKB-KW"/>
</dbReference>
<evidence type="ECO:0000313" key="10">
    <source>
        <dbReference type="Proteomes" id="UP001196509"/>
    </source>
</evidence>
<dbReference type="InterPro" id="IPR050256">
    <property type="entry name" value="Glycosyltransferase_2"/>
</dbReference>
<evidence type="ECO:0000313" key="9">
    <source>
        <dbReference type="EMBL" id="MBW8637367.1"/>
    </source>
</evidence>
<evidence type="ECO:0000256" key="7">
    <source>
        <dbReference type="ARBA" id="ARBA00023136"/>
    </source>
</evidence>
<protein>
    <submittedName>
        <fullName evidence="9">Glycosyltransferase family 2 protein</fullName>
    </submittedName>
</protein>
<evidence type="ECO:0000256" key="3">
    <source>
        <dbReference type="ARBA" id="ARBA00022679"/>
    </source>
</evidence>
<evidence type="ECO:0000259" key="8">
    <source>
        <dbReference type="Pfam" id="PF00535"/>
    </source>
</evidence>
<keyword evidence="7" id="KW-0472">Membrane</keyword>
<gene>
    <name evidence="9" type="ORF">K1W69_09225</name>
</gene>
<dbReference type="GO" id="GO:0099621">
    <property type="term" value="F:undecaprenyl-phosphate 4-deoxy-4-formamido-L-arabinose transferase activity"/>
    <property type="evidence" value="ECO:0007669"/>
    <property type="project" value="TreeGrafter"/>
</dbReference>
<reference evidence="9" key="1">
    <citation type="submission" date="2021-08" db="EMBL/GenBank/DDBJ databases">
        <title>Hoeflea bacterium WL0058 sp. nov., isolated from the sediment.</title>
        <authorList>
            <person name="Wang L."/>
            <person name="Zhang D."/>
        </authorList>
    </citation>
    <scope>NUCLEOTIDE SEQUENCE</scope>
    <source>
        <strain evidence="9">WL0058</strain>
    </source>
</reference>
<keyword evidence="6" id="KW-1133">Transmembrane helix</keyword>
<name>A0AAE2ZPS8_9HYPH</name>
<dbReference type="InterPro" id="IPR029044">
    <property type="entry name" value="Nucleotide-diphossugar_trans"/>
</dbReference>